<name>A0A5B8HW88_9VIRU</name>
<dbReference type="Pfam" id="PF01593">
    <property type="entry name" value="Amino_oxidase"/>
    <property type="match status" value="1"/>
</dbReference>
<proteinExistence type="inferred from homology"/>
<dbReference type="Gene3D" id="3.50.50.60">
    <property type="entry name" value="FAD/NAD(P)-binding domain"/>
    <property type="match status" value="1"/>
</dbReference>
<evidence type="ECO:0000256" key="1">
    <source>
        <dbReference type="ARBA" id="ARBA00005995"/>
    </source>
</evidence>
<evidence type="ECO:0000259" key="2">
    <source>
        <dbReference type="Pfam" id="PF01593"/>
    </source>
</evidence>
<gene>
    <name evidence="3" type="ORF">2_45</name>
</gene>
<feature type="domain" description="Amine oxidase" evidence="2">
    <location>
        <begin position="12"/>
        <end position="403"/>
    </location>
</feature>
<dbReference type="EMBL" id="MK250086">
    <property type="protein sequence ID" value="QDY51973.1"/>
    <property type="molecule type" value="Genomic_DNA"/>
</dbReference>
<organism evidence="3">
    <name type="scientific">Mimiviridae sp. ChoanoV1</name>
    <dbReference type="NCBI Taxonomy" id="2596887"/>
    <lineage>
        <taxon>Viruses</taxon>
        <taxon>Varidnaviria</taxon>
        <taxon>Bamfordvirae</taxon>
        <taxon>Nucleocytoviricota</taxon>
        <taxon>Megaviricetes</taxon>
        <taxon>Imitervirales</taxon>
        <taxon>Schizomimiviridae</taxon>
    </lineage>
</organism>
<evidence type="ECO:0000313" key="3">
    <source>
        <dbReference type="EMBL" id="QDY51973.1"/>
    </source>
</evidence>
<dbReference type="PANTHER" id="PTHR43563:SF1">
    <property type="entry name" value="AMINE OXIDASE [FLAVIN-CONTAINING] B"/>
    <property type="match status" value="1"/>
</dbReference>
<protein>
    <submittedName>
        <fullName evidence="3">Flavin containing amine oxidoreductase</fullName>
    </submittedName>
</protein>
<dbReference type="SUPFAM" id="SSF51905">
    <property type="entry name" value="FAD/NAD(P)-binding domain"/>
    <property type="match status" value="1"/>
</dbReference>
<dbReference type="InterPro" id="IPR002937">
    <property type="entry name" value="Amino_oxidase"/>
</dbReference>
<reference evidence="3" key="1">
    <citation type="submission" date="2018-11" db="EMBL/GenBank/DDBJ databases">
        <title>A distinct lineage of giant viruses engineers rhodopsin photosystems in predatory marine eukaryotes.</title>
        <authorList>
            <person name="Needham D.M."/>
            <person name="Yoshizawa S."/>
            <person name="Hosaka T."/>
            <person name="Poirier C."/>
            <person name="Choi C.-J."/>
            <person name="Hehenberger E."/>
            <person name="Irwin N.A.T."/>
            <person name="Wilken S."/>
            <person name="Yung C.-M."/>
            <person name="Bachy C."/>
            <person name="Kurihara R."/>
            <person name="Nakajima Y."/>
            <person name="Kojima K."/>
            <person name="Kimura-Someya T."/>
            <person name="Leonard G."/>
            <person name="Malmstrom R.R."/>
            <person name="Mende D."/>
            <person name="Olson D.K."/>
            <person name="Sudo Y."/>
            <person name="Sudek S."/>
            <person name="Richards T.A."/>
            <person name="DeLong E.F."/>
            <person name="Keeling P.J."/>
            <person name="Santoro A.E."/>
            <person name="Shirouzu M."/>
            <person name="Iwasaki W."/>
            <person name="Worden A.Z."/>
        </authorList>
    </citation>
    <scope>NUCLEOTIDE SEQUENCE</scope>
</reference>
<dbReference type="PANTHER" id="PTHR43563">
    <property type="entry name" value="AMINE OXIDASE"/>
    <property type="match status" value="1"/>
</dbReference>
<dbReference type="GO" id="GO:0016491">
    <property type="term" value="F:oxidoreductase activity"/>
    <property type="evidence" value="ECO:0007669"/>
    <property type="project" value="InterPro"/>
</dbReference>
<accession>A0A5B8HW88</accession>
<dbReference type="InterPro" id="IPR050703">
    <property type="entry name" value="Flavin_MAO"/>
</dbReference>
<sequence length="410" mass="47998">MNQDTIIFGCGLAGLNTALKLSKKNKNLLLFEKNNYLGGRVKTIYGKSFQYESGCARYNDNHKNLIKLIRKYKLNSIKIPSSWNNINFNNKNKSDYEDVNQLITDLIKLSLKLNKKELLKHTTYSLCEKLMGKDNADFLGTNHPYYSEIFITNAYDSIESLKLDLREDKQFYILQEGLSKITNYMAQEVENNLGRKIKSNHELISFTKVNEYFVCSVRYLKTNIIKNYICKNLILAMDSCSLKKIRYLKKYNFLLNSVSCLPLFRIYQKYPLNSKGDVWFKDLCKIVTNNKIRYIIPVDKNNGIIMISYTDGKYSNYWKKHLDKGTLEETIESELSKLFPDIKIPKAKWTKNYYWKTGACYWKPNYDSDKVHKEVSNLEDNLYICGSNYSKRQAWMEGALESSNYVLNLL</sequence>
<comment type="similarity">
    <text evidence="1">Belongs to the flavin monoamine oxidase family.</text>
</comment>
<dbReference type="InterPro" id="IPR036188">
    <property type="entry name" value="FAD/NAD-bd_sf"/>
</dbReference>